<dbReference type="Pfam" id="PF12937">
    <property type="entry name" value="F-box-like"/>
    <property type="match status" value="1"/>
</dbReference>
<dbReference type="InterPro" id="IPR001810">
    <property type="entry name" value="F-box_dom"/>
</dbReference>
<evidence type="ECO:0000259" key="2">
    <source>
        <dbReference type="PROSITE" id="PS50181"/>
    </source>
</evidence>
<dbReference type="EMBL" id="HBKN01048885">
    <property type="protein sequence ID" value="CAE2339413.1"/>
    <property type="molecule type" value="Transcribed_RNA"/>
</dbReference>
<dbReference type="Pfam" id="PF00400">
    <property type="entry name" value="WD40"/>
    <property type="match status" value="1"/>
</dbReference>
<dbReference type="SMART" id="SM00320">
    <property type="entry name" value="WD40"/>
    <property type="match status" value="3"/>
</dbReference>
<sequence>MVKVRRMAASSSCSWTALSTDIYVKIFSQLSPHDTPRCALVCSYWKNAANEDSLWRGFCGSHSPPFVWRGEPERTALTTWKNLFKARDTCFSDRVGKKRAISLPLRMQGGYVRCMVVEEPFLVCGSENGMVTLFSYEKLRASFDGMKECKPLCVIKEQSQWVYSVCAQIKEGNSSHPSILIASGSRDMTAQLYEVSTKDGVKYKHEILNVFHGHKDWIAHVSWTHDRNALISAGNDGMLFVWDFTKKKERGMVQVETGIWWLELNKQKEDEIVLSKANDTVEIVNYVKFERVRRIQFGDELDFRTYGCFVSFVLPSMVLAGINNSVVAMNAAGEELYKVSGMETWLLRISEDGQTGVCLSNRKSKMTVFNIKDGSLVTPPMSMPISERRQSYELSEEETAPLYVFHQFSCGCFWWDEKRAQVIIGGVEKGRGDGCILVISF</sequence>
<dbReference type="SUPFAM" id="SSF81383">
    <property type="entry name" value="F-box domain"/>
    <property type="match status" value="1"/>
</dbReference>
<keyword evidence="1" id="KW-0853">WD repeat</keyword>
<accession>A0A7S4USU1</accession>
<dbReference type="Gene3D" id="2.130.10.10">
    <property type="entry name" value="YVTN repeat-like/Quinoprotein amine dehydrogenase"/>
    <property type="match status" value="1"/>
</dbReference>
<dbReference type="SMART" id="SM00256">
    <property type="entry name" value="FBOX"/>
    <property type="match status" value="1"/>
</dbReference>
<dbReference type="PROSITE" id="PS50082">
    <property type="entry name" value="WD_REPEATS_2"/>
    <property type="match status" value="1"/>
</dbReference>
<organism evidence="3">
    <name type="scientific">Guillardia theta</name>
    <name type="common">Cryptophyte</name>
    <name type="synonym">Cryptomonas phi</name>
    <dbReference type="NCBI Taxonomy" id="55529"/>
    <lineage>
        <taxon>Eukaryota</taxon>
        <taxon>Cryptophyceae</taxon>
        <taxon>Pyrenomonadales</taxon>
        <taxon>Geminigeraceae</taxon>
        <taxon>Guillardia</taxon>
    </lineage>
</organism>
<dbReference type="PANTHER" id="PTHR19855">
    <property type="entry name" value="WD40 REPEAT PROTEIN 12, 37"/>
    <property type="match status" value="1"/>
</dbReference>
<gene>
    <name evidence="3" type="ORF">GTHE00462_LOCUS38219</name>
</gene>
<proteinExistence type="predicted"/>
<protein>
    <recommendedName>
        <fullName evidence="2">F-box domain-containing protein</fullName>
    </recommendedName>
</protein>
<dbReference type="PROSITE" id="PS50181">
    <property type="entry name" value="FBOX"/>
    <property type="match status" value="1"/>
</dbReference>
<dbReference type="PANTHER" id="PTHR19855:SF11">
    <property type="entry name" value="RIBOSOME BIOGENESIS PROTEIN WDR12"/>
    <property type="match status" value="1"/>
</dbReference>
<feature type="domain" description="F-box" evidence="2">
    <location>
        <begin position="12"/>
        <end position="58"/>
    </location>
</feature>
<dbReference type="PROSITE" id="PS50294">
    <property type="entry name" value="WD_REPEATS_REGION"/>
    <property type="match status" value="1"/>
</dbReference>
<reference evidence="3" key="1">
    <citation type="submission" date="2021-01" db="EMBL/GenBank/DDBJ databases">
        <authorList>
            <person name="Corre E."/>
            <person name="Pelletier E."/>
            <person name="Niang G."/>
            <person name="Scheremetjew M."/>
            <person name="Finn R."/>
            <person name="Kale V."/>
            <person name="Holt S."/>
            <person name="Cochrane G."/>
            <person name="Meng A."/>
            <person name="Brown T."/>
            <person name="Cohen L."/>
        </authorList>
    </citation>
    <scope>NUCLEOTIDE SEQUENCE</scope>
    <source>
        <strain evidence="3">CCMP 2712</strain>
    </source>
</reference>
<evidence type="ECO:0000256" key="1">
    <source>
        <dbReference type="PROSITE-ProRule" id="PRU00221"/>
    </source>
</evidence>
<dbReference type="InterPro" id="IPR001680">
    <property type="entry name" value="WD40_rpt"/>
</dbReference>
<dbReference type="InterPro" id="IPR036047">
    <property type="entry name" value="F-box-like_dom_sf"/>
</dbReference>
<dbReference type="Gene3D" id="1.20.1280.50">
    <property type="match status" value="1"/>
</dbReference>
<dbReference type="AlphaFoldDB" id="A0A7S4USU1"/>
<name>A0A7S4USU1_GUITH</name>
<feature type="repeat" description="WD" evidence="1">
    <location>
        <begin position="211"/>
        <end position="252"/>
    </location>
</feature>
<evidence type="ECO:0000313" key="3">
    <source>
        <dbReference type="EMBL" id="CAE2339413.1"/>
    </source>
</evidence>
<dbReference type="InterPro" id="IPR036322">
    <property type="entry name" value="WD40_repeat_dom_sf"/>
</dbReference>
<dbReference type="InterPro" id="IPR015943">
    <property type="entry name" value="WD40/YVTN_repeat-like_dom_sf"/>
</dbReference>
<dbReference type="SUPFAM" id="SSF50978">
    <property type="entry name" value="WD40 repeat-like"/>
    <property type="match status" value="1"/>
</dbReference>